<reference evidence="4" key="1">
    <citation type="submission" date="2013-10" db="EMBL/GenBank/DDBJ databases">
        <title>Genome sequencing of Onchocerca volvulus.</title>
        <authorList>
            <person name="Cotton J."/>
            <person name="Tsai J."/>
            <person name="Stanley E."/>
            <person name="Tracey A."/>
            <person name="Holroyd N."/>
            <person name="Lustigman S."/>
            <person name="Berriman M."/>
        </authorList>
    </citation>
    <scope>NUCLEOTIDE SEQUENCE</scope>
</reference>
<evidence type="ECO:0000256" key="1">
    <source>
        <dbReference type="SAM" id="Coils"/>
    </source>
</evidence>
<feature type="compositionally biased region" description="Basic and acidic residues" evidence="2">
    <location>
        <begin position="851"/>
        <end position="868"/>
    </location>
</feature>
<feature type="coiled-coil region" evidence="1">
    <location>
        <begin position="105"/>
        <end position="139"/>
    </location>
</feature>
<feature type="compositionally biased region" description="Polar residues" evidence="2">
    <location>
        <begin position="836"/>
        <end position="848"/>
    </location>
</feature>
<dbReference type="Gene3D" id="1.20.120.20">
    <property type="entry name" value="Apolipoprotein"/>
    <property type="match status" value="1"/>
</dbReference>
<dbReference type="AlphaFoldDB" id="A0A8R1Y2M9"/>
<feature type="compositionally biased region" description="Polar residues" evidence="2">
    <location>
        <begin position="890"/>
        <end position="901"/>
    </location>
</feature>
<feature type="region of interest" description="Disordered" evidence="2">
    <location>
        <begin position="777"/>
        <end position="925"/>
    </location>
</feature>
<proteinExistence type="predicted"/>
<organism evidence="3 4">
    <name type="scientific">Onchocerca volvulus</name>
    <dbReference type="NCBI Taxonomy" id="6282"/>
    <lineage>
        <taxon>Eukaryota</taxon>
        <taxon>Metazoa</taxon>
        <taxon>Ecdysozoa</taxon>
        <taxon>Nematoda</taxon>
        <taxon>Chromadorea</taxon>
        <taxon>Rhabditida</taxon>
        <taxon>Spirurina</taxon>
        <taxon>Spiruromorpha</taxon>
        <taxon>Filarioidea</taxon>
        <taxon>Onchocercidae</taxon>
        <taxon>Onchocerca</taxon>
    </lineage>
</organism>
<feature type="compositionally biased region" description="Basic and acidic residues" evidence="2">
    <location>
        <begin position="902"/>
        <end position="911"/>
    </location>
</feature>
<accession>A0A8R1Y2M9</accession>
<dbReference type="OMA" id="ICKTHEK"/>
<name>A0A8R1Y2M9_ONCVO</name>
<evidence type="ECO:0000313" key="3">
    <source>
        <dbReference type="EnsemblMetazoa" id="OVOC6940.1"/>
    </source>
</evidence>
<dbReference type="Proteomes" id="UP000024404">
    <property type="component" value="Unassembled WGS sequence"/>
</dbReference>
<reference evidence="3" key="2">
    <citation type="submission" date="2022-06" db="UniProtKB">
        <authorList>
            <consortium name="EnsemblMetazoa"/>
        </authorList>
    </citation>
    <scope>IDENTIFICATION</scope>
</reference>
<dbReference type="EnsemblMetazoa" id="OVOC6940.1">
    <property type="protein sequence ID" value="OVOC6940.1"/>
    <property type="gene ID" value="WBGene00243749"/>
</dbReference>
<keyword evidence="4" id="KW-1185">Reference proteome</keyword>
<sequence>MLPKRSRIALSSRADGYLILAEPHFLLELQCNSNPDYQITKSILVNDFIFTWREKKSESHVQIASKLRNNKKCNGSTNGLKSVMDSAGLTAENVQNVREMGNDLIDKLSEEIEEGTKSFDELKNEMDKATSDVLLAAEKMVHGTEDEVTEMLKKTKEKLDDSVNDVDCDFSGVISNLKTFSNEIQEKASENLGDIKDKMNKFAENIGKTVPEIASKSEELIERRTENVLGAMDNNSELFEDADGRVSEIFTGFEESCKVTVTGKLGEAMNKNVDGANSEKIDAFEKFDSEINEKSADKLEKEDGKIDEFIKETFGEFQKLNEKADNNTMVVEEIGREKLEDFKEGINEKVNEINIRTSSEEDIIHGSDDGEKGIVEISDICVAENDNDMKKDEFSKENPVDAISDLLGVEGTVNLRSNTSNEDNEKMEEVTEEIASKPEHDKETQAIKKIIPAGENVPEQVGTLSETGIYHDDYEPEKPGDIVTTKLGDFVNDKVDEADKLLEEVFNVNRKLKEPEVVAVAAQEDVTHQKETEKTDTVIDIVGEVLQKVNLNQYCIGCEGREKKELHDVMIDLNDCSTATSDSKSETRIIGDEEQKLANASPQLPPIPGQNKELNPANESEPVVLQYPEITESLNIASENTDKKEPEFKHSSEVTLESSFVLGKSTDQEKTELEIKPIPDPMHSKGNVAHFTDEVAVNINKMFEFPSSNTIPSSFQSSTPEENLEFSMTAVALESTLQKTVPMKVDDQDKTIIEAEIKPVQEKTESKFQSTKTNFAEKSVNLGGPPNHAPPLSPENTVSVLPSPKNVPPPGIETSVQGITSPEIEKNELKSRNKTKQNIETSIIQEQTEVAADKNEKRETMQEPESQKTHITQIQKPGTQKERVHPIPPTTESKSEAASQKNKTDTMRQKSGDGQQQQTRRCTIL</sequence>
<dbReference type="EMBL" id="CMVM020000181">
    <property type="status" value="NOT_ANNOTATED_CDS"/>
    <property type="molecule type" value="Genomic_DNA"/>
</dbReference>
<keyword evidence="1" id="KW-0175">Coiled coil</keyword>
<evidence type="ECO:0000313" key="4">
    <source>
        <dbReference type="Proteomes" id="UP000024404"/>
    </source>
</evidence>
<protein>
    <submittedName>
        <fullName evidence="3">Uncharacterized protein</fullName>
    </submittedName>
</protein>
<evidence type="ECO:0000256" key="2">
    <source>
        <dbReference type="SAM" id="MobiDB-lite"/>
    </source>
</evidence>
<feature type="compositionally biased region" description="Polar residues" evidence="2">
    <location>
        <begin position="912"/>
        <end position="925"/>
    </location>
</feature>
<feature type="compositionally biased region" description="Polar residues" evidence="2">
    <location>
        <begin position="869"/>
        <end position="878"/>
    </location>
</feature>